<dbReference type="GO" id="GO:0005829">
    <property type="term" value="C:cytosol"/>
    <property type="evidence" value="ECO:0007669"/>
    <property type="project" value="TreeGrafter"/>
</dbReference>
<dbReference type="SUPFAM" id="SSF56235">
    <property type="entry name" value="N-terminal nucleophile aminohydrolases (Ntn hydrolases)"/>
    <property type="match status" value="1"/>
</dbReference>
<dbReference type="GO" id="GO:0005524">
    <property type="term" value="F:ATP binding"/>
    <property type="evidence" value="ECO:0007669"/>
    <property type="project" value="UniProtKB-KW"/>
</dbReference>
<dbReference type="Gene3D" id="3.60.20.10">
    <property type="entry name" value="Glutamine Phosphoribosylpyrophosphate, subunit 1, domain 1"/>
    <property type="match status" value="1"/>
</dbReference>
<feature type="active site" description="For GATase activity" evidence="9">
    <location>
        <position position="2"/>
    </location>
</feature>
<evidence type="ECO:0000256" key="6">
    <source>
        <dbReference type="ARBA" id="ARBA00022888"/>
    </source>
</evidence>
<dbReference type="InterPro" id="IPR033738">
    <property type="entry name" value="AsnB_N"/>
</dbReference>
<dbReference type="InterPro" id="IPR017932">
    <property type="entry name" value="GATase_2_dom"/>
</dbReference>
<feature type="domain" description="Glutamine amidotransferase type-2" evidence="12">
    <location>
        <begin position="2"/>
        <end position="218"/>
    </location>
</feature>
<keyword evidence="7 9" id="KW-0315">Glutamine amidotransferase</keyword>
<evidence type="ECO:0000256" key="9">
    <source>
        <dbReference type="PIRSR" id="PIRSR001589-1"/>
    </source>
</evidence>
<dbReference type="GO" id="GO:0004066">
    <property type="term" value="F:asparagine synthase (glutamine-hydrolyzing) activity"/>
    <property type="evidence" value="ECO:0007669"/>
    <property type="project" value="UniProtKB-EC"/>
</dbReference>
<dbReference type="Gene3D" id="3.40.50.620">
    <property type="entry name" value="HUPs"/>
    <property type="match status" value="1"/>
</dbReference>
<accession>A0A918ZVM8</accession>
<feature type="site" description="Important for beta-aspartyl-AMP intermediate formation" evidence="11">
    <location>
        <position position="385"/>
    </location>
</feature>
<reference evidence="13" key="1">
    <citation type="journal article" date="2014" name="Int. J. Syst. Evol. Microbiol.">
        <title>Complete genome sequence of Corynebacterium casei LMG S-19264T (=DSM 44701T), isolated from a smear-ripened cheese.</title>
        <authorList>
            <consortium name="US DOE Joint Genome Institute (JGI-PGF)"/>
            <person name="Walter F."/>
            <person name="Albersmeier A."/>
            <person name="Kalinowski J."/>
            <person name="Ruckert C."/>
        </authorList>
    </citation>
    <scope>NUCLEOTIDE SEQUENCE</scope>
    <source>
        <strain evidence="13">JCM 4784</strain>
    </source>
</reference>
<dbReference type="Proteomes" id="UP000608024">
    <property type="component" value="Unassembled WGS sequence"/>
</dbReference>
<evidence type="ECO:0000259" key="12">
    <source>
        <dbReference type="PROSITE" id="PS51278"/>
    </source>
</evidence>
<comment type="caution">
    <text evidence="13">The sequence shown here is derived from an EMBL/GenBank/DDBJ whole genome shotgun (WGS) entry which is preliminary data.</text>
</comment>
<proteinExistence type="inferred from homology"/>
<evidence type="ECO:0000256" key="2">
    <source>
        <dbReference type="ARBA" id="ARBA00005752"/>
    </source>
</evidence>
<feature type="binding site" evidence="10">
    <location>
        <position position="265"/>
    </location>
    <ligand>
        <name>ATP</name>
        <dbReference type="ChEBI" id="CHEBI:30616"/>
    </ligand>
</feature>
<dbReference type="InterPro" id="IPR051786">
    <property type="entry name" value="ASN_synthetase/amidase"/>
</dbReference>
<evidence type="ECO:0000256" key="8">
    <source>
        <dbReference type="ARBA" id="ARBA00048741"/>
    </source>
</evidence>
<comment type="pathway">
    <text evidence="1">Amino-acid biosynthesis; L-asparagine biosynthesis; L-asparagine from L-aspartate (L-Gln route): step 1/1.</text>
</comment>
<evidence type="ECO:0000313" key="13">
    <source>
        <dbReference type="EMBL" id="GHE70942.1"/>
    </source>
</evidence>
<dbReference type="SUPFAM" id="SSF52402">
    <property type="entry name" value="Adenine nucleotide alpha hydrolases-like"/>
    <property type="match status" value="1"/>
</dbReference>
<organism evidence="13 14">
    <name type="scientific">Streptomyces longispororuber</name>
    <dbReference type="NCBI Taxonomy" id="68230"/>
    <lineage>
        <taxon>Bacteria</taxon>
        <taxon>Bacillati</taxon>
        <taxon>Actinomycetota</taxon>
        <taxon>Actinomycetes</taxon>
        <taxon>Kitasatosporales</taxon>
        <taxon>Streptomycetaceae</taxon>
        <taxon>Streptomyces</taxon>
    </lineage>
</organism>
<keyword evidence="9" id="KW-0028">Amino-acid biosynthesis</keyword>
<dbReference type="NCBIfam" id="TIGR01536">
    <property type="entry name" value="asn_synth_AEB"/>
    <property type="match status" value="1"/>
</dbReference>
<feature type="binding site" evidence="10">
    <location>
        <position position="106"/>
    </location>
    <ligand>
        <name>L-glutamine</name>
        <dbReference type="ChEBI" id="CHEBI:58359"/>
    </ligand>
</feature>
<keyword evidence="6 9" id="KW-0061">Asparagine biosynthesis</keyword>
<dbReference type="PROSITE" id="PS51278">
    <property type="entry name" value="GATASE_TYPE_2"/>
    <property type="match status" value="1"/>
</dbReference>
<dbReference type="InterPro" id="IPR029055">
    <property type="entry name" value="Ntn_hydrolases_N"/>
</dbReference>
<dbReference type="PANTHER" id="PTHR43284">
    <property type="entry name" value="ASPARAGINE SYNTHETASE (GLUTAMINE-HYDROLYZING)"/>
    <property type="match status" value="1"/>
</dbReference>
<dbReference type="Pfam" id="PF00733">
    <property type="entry name" value="Asn_synthase"/>
    <property type="match status" value="1"/>
</dbReference>
<name>A0A918ZVM8_9ACTN</name>
<dbReference type="InterPro" id="IPR014729">
    <property type="entry name" value="Rossmann-like_a/b/a_fold"/>
</dbReference>
<dbReference type="RefSeq" id="WP_190137758.1">
    <property type="nucleotide sequence ID" value="NZ_BNBT01000071.1"/>
</dbReference>
<dbReference type="EMBL" id="BNBT01000071">
    <property type="protein sequence ID" value="GHE70942.1"/>
    <property type="molecule type" value="Genomic_DNA"/>
</dbReference>
<gene>
    <name evidence="13" type="primary">asnB</name>
    <name evidence="13" type="ORF">GCM10018785_44180</name>
</gene>
<keyword evidence="5 10" id="KW-0067">ATP-binding</keyword>
<keyword evidence="4 10" id="KW-0547">Nucleotide-binding</keyword>
<dbReference type="InterPro" id="IPR006426">
    <property type="entry name" value="Asn_synth_AEB"/>
</dbReference>
<keyword evidence="14" id="KW-1185">Reference proteome</keyword>
<dbReference type="InterPro" id="IPR001962">
    <property type="entry name" value="Asn_synthase"/>
</dbReference>
<dbReference type="EC" id="6.3.5.4" evidence="3"/>
<dbReference type="Pfam" id="PF13537">
    <property type="entry name" value="GATase_7"/>
    <property type="match status" value="1"/>
</dbReference>
<feature type="binding site" evidence="10">
    <location>
        <begin position="383"/>
        <end position="384"/>
    </location>
    <ligand>
        <name>ATP</name>
        <dbReference type="ChEBI" id="CHEBI:30616"/>
    </ligand>
</feature>
<dbReference type="CDD" id="cd00712">
    <property type="entry name" value="AsnB"/>
    <property type="match status" value="1"/>
</dbReference>
<dbReference type="PIRSF" id="PIRSF001589">
    <property type="entry name" value="Asn_synthetase_glu-h"/>
    <property type="match status" value="1"/>
</dbReference>
<reference evidence="13" key="2">
    <citation type="submission" date="2020-09" db="EMBL/GenBank/DDBJ databases">
        <authorList>
            <person name="Sun Q."/>
            <person name="Ohkuma M."/>
        </authorList>
    </citation>
    <scope>NUCLEOTIDE SEQUENCE</scope>
    <source>
        <strain evidence="13">JCM 4784</strain>
    </source>
</reference>
<dbReference type="CDD" id="cd01991">
    <property type="entry name" value="Asn_synthase_B_C"/>
    <property type="match status" value="1"/>
</dbReference>
<protein>
    <recommendedName>
        <fullName evidence="3">asparagine synthase (glutamine-hydrolyzing)</fullName>
        <ecNumber evidence="3">6.3.5.4</ecNumber>
    </recommendedName>
</protein>
<evidence type="ECO:0000313" key="14">
    <source>
        <dbReference type="Proteomes" id="UP000608024"/>
    </source>
</evidence>
<evidence type="ECO:0000256" key="3">
    <source>
        <dbReference type="ARBA" id="ARBA00012737"/>
    </source>
</evidence>
<sequence>MCGIVGWVDYEHDLSSDPSLPATARSMTDTLACRGPDDEGVFATRRCVLGHRRLSIIDRAGGAQPMTFTAGDTTVAALTFCGEVYNFTELRAQLEAAGHVFRTRSDTEVVLHAYLEWGEHLVDRLNGMYAFGVWDARTEELVLVRDRMGVKPLYYHRTAHGIVFGSELKALFAHPSVPRAVDREGLCEALDMVKTPGHAVFSGIHEVRPGEVLRVRRQGTLARRYWRLEAREHTEGLTATIGTVRGLLEDIVSRQLISDVPLCSLLSGGLDSSAVTALAARALKARGEGPVRSFAVDFAHAEEGFAPDAVRASPDAPFAQELAAHVGADHSEVLLDSAELADPAVRAAVLRATDLPPAFWGDMWPSLYLLFRAVRQRSTVALSGESADELFGGYLWFRNPNAVAADTFPWLTSGSARYFGGLGLLDQGLLEKLDIPGYRDARYREALAEVPVLPGEDARERRMREITYLNLTRFVQTLLDRKDRMSMAVGLEVRVPFCDHRLVEYVFNVPWAMKTFDGREKSLLRAATADLLPSSVLQRAKTPYPATLDPRYAQALRTELAGVLADPDAPVRPFLDLGKARRAADRASGGVSRPYDRGGVEMALWLDAWLRRYGVSLDI</sequence>
<evidence type="ECO:0000256" key="11">
    <source>
        <dbReference type="PIRSR" id="PIRSR001589-3"/>
    </source>
</evidence>
<evidence type="ECO:0000256" key="1">
    <source>
        <dbReference type="ARBA" id="ARBA00005187"/>
    </source>
</evidence>
<evidence type="ECO:0000256" key="5">
    <source>
        <dbReference type="ARBA" id="ARBA00022840"/>
    </source>
</evidence>
<comment type="catalytic activity">
    <reaction evidence="8">
        <text>L-aspartate + L-glutamine + ATP + H2O = L-asparagine + L-glutamate + AMP + diphosphate + H(+)</text>
        <dbReference type="Rhea" id="RHEA:12228"/>
        <dbReference type="ChEBI" id="CHEBI:15377"/>
        <dbReference type="ChEBI" id="CHEBI:15378"/>
        <dbReference type="ChEBI" id="CHEBI:29985"/>
        <dbReference type="ChEBI" id="CHEBI:29991"/>
        <dbReference type="ChEBI" id="CHEBI:30616"/>
        <dbReference type="ChEBI" id="CHEBI:33019"/>
        <dbReference type="ChEBI" id="CHEBI:58048"/>
        <dbReference type="ChEBI" id="CHEBI:58359"/>
        <dbReference type="ChEBI" id="CHEBI:456215"/>
        <dbReference type="EC" id="6.3.5.4"/>
    </reaction>
</comment>
<comment type="similarity">
    <text evidence="2">Belongs to the asparagine synthetase family.</text>
</comment>
<evidence type="ECO:0000256" key="7">
    <source>
        <dbReference type="ARBA" id="ARBA00022962"/>
    </source>
</evidence>
<evidence type="ECO:0000256" key="10">
    <source>
        <dbReference type="PIRSR" id="PIRSR001589-2"/>
    </source>
</evidence>
<dbReference type="AlphaFoldDB" id="A0A918ZVM8"/>
<evidence type="ECO:0000256" key="4">
    <source>
        <dbReference type="ARBA" id="ARBA00022741"/>
    </source>
</evidence>
<dbReference type="GO" id="GO:0006529">
    <property type="term" value="P:asparagine biosynthetic process"/>
    <property type="evidence" value="ECO:0007669"/>
    <property type="project" value="UniProtKB-KW"/>
</dbReference>
<dbReference type="PANTHER" id="PTHR43284:SF1">
    <property type="entry name" value="ASPARAGINE SYNTHETASE"/>
    <property type="match status" value="1"/>
</dbReference>
<feature type="binding site" evidence="10">
    <location>
        <position position="296"/>
    </location>
    <ligand>
        <name>ATP</name>
        <dbReference type="ChEBI" id="CHEBI:30616"/>
    </ligand>
</feature>